<protein>
    <recommendedName>
        <fullName evidence="3">Leucine-rich repeat domain-containing protein</fullName>
    </recommendedName>
</protein>
<dbReference type="OrthoDB" id="996249at2"/>
<dbReference type="Proteomes" id="UP000297861">
    <property type="component" value="Unassembled WGS sequence"/>
</dbReference>
<dbReference type="RefSeq" id="WP_134436508.1">
    <property type="nucleotide sequence ID" value="NZ_SOML01000006.1"/>
</dbReference>
<reference evidence="1 2" key="1">
    <citation type="submission" date="2019-03" db="EMBL/GenBank/DDBJ databases">
        <title>San Antonio Military Medical Center submission to MRSN (WRAIR), pending publication.</title>
        <authorList>
            <person name="Blyth D.M."/>
            <person name="Mccarthy S.L."/>
            <person name="Schall S.E."/>
            <person name="Stam J.A."/>
            <person name="Ong A.C."/>
            <person name="Mcgann P.T."/>
        </authorList>
    </citation>
    <scope>NUCLEOTIDE SEQUENCE [LARGE SCALE GENOMIC DNA]</scope>
    <source>
        <strain evidence="1 2">MRSN571793</strain>
    </source>
</reference>
<dbReference type="AlphaFoldDB" id="A0A4Y8L0G7"/>
<evidence type="ECO:0000313" key="1">
    <source>
        <dbReference type="EMBL" id="TFD96175.1"/>
    </source>
</evidence>
<proteinExistence type="predicted"/>
<dbReference type="InterPro" id="IPR032675">
    <property type="entry name" value="LRR_dom_sf"/>
</dbReference>
<organism evidence="1 2">
    <name type="scientific">Dysgonomonas capnocytophagoides</name>
    <dbReference type="NCBI Taxonomy" id="45254"/>
    <lineage>
        <taxon>Bacteria</taxon>
        <taxon>Pseudomonadati</taxon>
        <taxon>Bacteroidota</taxon>
        <taxon>Bacteroidia</taxon>
        <taxon>Bacteroidales</taxon>
        <taxon>Dysgonomonadaceae</taxon>
        <taxon>Dysgonomonas</taxon>
    </lineage>
</organism>
<dbReference type="STRING" id="1121485.GCA_000426485_00610"/>
<name>A0A4Y8L0G7_9BACT</name>
<evidence type="ECO:0008006" key="3">
    <source>
        <dbReference type="Google" id="ProtNLM"/>
    </source>
</evidence>
<accession>A0A4Y8L0G7</accession>
<evidence type="ECO:0000313" key="2">
    <source>
        <dbReference type="Proteomes" id="UP000297861"/>
    </source>
</evidence>
<keyword evidence="2" id="KW-1185">Reference proteome</keyword>
<dbReference type="Gene3D" id="3.80.10.10">
    <property type="entry name" value="Ribonuclease Inhibitor"/>
    <property type="match status" value="1"/>
</dbReference>
<dbReference type="EMBL" id="SOML01000006">
    <property type="protein sequence ID" value="TFD96175.1"/>
    <property type="molecule type" value="Genomic_DNA"/>
</dbReference>
<gene>
    <name evidence="1" type="ORF">E2605_11320</name>
</gene>
<comment type="caution">
    <text evidence="1">The sequence shown here is derived from an EMBL/GenBank/DDBJ whole genome shotgun (WGS) entry which is preliminary data.</text>
</comment>
<sequence>MRSFYFYLLLSIILVSCSSDETPYSYLSRPDAVAETARLKLSVSADNSSFYYLIQAKEMYLIWGDGAKDTEYVLKNKVVIDSIKPTEYIYPKSGDYDVQIKTLGLIKLDLSKIDNAQIEKNKQNSISELTLTNCESITDLRFANQPIASIDLTGCTTLKTLYCGYPDGVQSLTGLDKLENLETIFINGSLGTASANFTASDSLRSISISHSGFTSLNIDGLAAVKTIVLKDNSQLSSDALNILFTALPHAKNTEYTISLSGNKGDDECDKSIAVKKGWTFK</sequence>
<dbReference type="PROSITE" id="PS51257">
    <property type="entry name" value="PROKAR_LIPOPROTEIN"/>
    <property type="match status" value="1"/>
</dbReference>
<dbReference type="SUPFAM" id="SSF52047">
    <property type="entry name" value="RNI-like"/>
    <property type="match status" value="1"/>
</dbReference>